<comment type="caution">
    <text evidence="1">The sequence shown here is derived from an EMBL/GenBank/DDBJ whole genome shotgun (WGS) entry which is preliminary data.</text>
</comment>
<dbReference type="Proteomes" id="UP000022910">
    <property type="component" value="Unassembled WGS sequence"/>
</dbReference>
<reference evidence="1 2" key="1">
    <citation type="submission" date="2014-02" db="EMBL/GenBank/DDBJ databases">
        <title>Single nucleus genome sequencing reveals high similarity among nuclei of an endomycorrhizal fungus.</title>
        <authorList>
            <person name="Lin K."/>
            <person name="Geurts R."/>
            <person name="Zhang Z."/>
            <person name="Limpens E."/>
            <person name="Saunders D.G."/>
            <person name="Mu D."/>
            <person name="Pang E."/>
            <person name="Cao H."/>
            <person name="Cha H."/>
            <person name="Lin T."/>
            <person name="Zhou Q."/>
            <person name="Shang Y."/>
            <person name="Li Y."/>
            <person name="Ivanov S."/>
            <person name="Sharma T."/>
            <person name="Velzen R.V."/>
            <person name="Ruijter N.D."/>
            <person name="Aanen D.K."/>
            <person name="Win J."/>
            <person name="Kamoun S."/>
            <person name="Bisseling T."/>
            <person name="Huang S."/>
        </authorList>
    </citation>
    <scope>NUCLEOTIDE SEQUENCE [LARGE SCALE GENOMIC DNA]</scope>
    <source>
        <strain evidence="2">DAOM197198w</strain>
    </source>
</reference>
<gene>
    <name evidence="1" type="ORF">RirG_219950</name>
</gene>
<dbReference type="OrthoDB" id="2461643at2759"/>
<dbReference type="HOGENOM" id="CLU_2172454_0_0_1"/>
<name>A0A015IP50_RHIIW</name>
<accession>A0A015IP50</accession>
<proteinExistence type="predicted"/>
<sequence>MDTSDLIRNNRKNTIYNKLPTGNAHTKVMYDCDNTDTETWKKFRLNISNQLNSLDQDVPEDRENFADYSQEDIDKYWDKLNRIITYAADKELPRKVFRLHNSFKHYNKKS</sequence>
<evidence type="ECO:0000313" key="1">
    <source>
        <dbReference type="EMBL" id="EXX56020.1"/>
    </source>
</evidence>
<keyword evidence="2" id="KW-1185">Reference proteome</keyword>
<dbReference type="EMBL" id="JEMT01027893">
    <property type="protein sequence ID" value="EXX56020.1"/>
    <property type="molecule type" value="Genomic_DNA"/>
</dbReference>
<organism evidence="1 2">
    <name type="scientific">Rhizophagus irregularis (strain DAOM 197198w)</name>
    <name type="common">Glomus intraradices</name>
    <dbReference type="NCBI Taxonomy" id="1432141"/>
    <lineage>
        <taxon>Eukaryota</taxon>
        <taxon>Fungi</taxon>
        <taxon>Fungi incertae sedis</taxon>
        <taxon>Mucoromycota</taxon>
        <taxon>Glomeromycotina</taxon>
        <taxon>Glomeromycetes</taxon>
        <taxon>Glomerales</taxon>
        <taxon>Glomeraceae</taxon>
        <taxon>Rhizophagus</taxon>
    </lineage>
</organism>
<dbReference type="AlphaFoldDB" id="A0A015IP50"/>
<protein>
    <submittedName>
        <fullName evidence="1">Uncharacterized protein</fullName>
    </submittedName>
</protein>
<evidence type="ECO:0000313" key="2">
    <source>
        <dbReference type="Proteomes" id="UP000022910"/>
    </source>
</evidence>